<proteinExistence type="predicted"/>
<dbReference type="InterPro" id="IPR040256">
    <property type="entry name" value="At4g02000-like"/>
</dbReference>
<dbReference type="AlphaFoldDB" id="A0A328DJ85"/>
<comment type="caution">
    <text evidence="2">The sequence shown here is derived from an EMBL/GenBank/DDBJ whole genome shotgun (WGS) entry which is preliminary data.</text>
</comment>
<dbReference type="EMBL" id="NQVE01000147">
    <property type="protein sequence ID" value="RAL44123.1"/>
    <property type="molecule type" value="Genomic_DNA"/>
</dbReference>
<organism evidence="2 3">
    <name type="scientific">Cuscuta australis</name>
    <dbReference type="NCBI Taxonomy" id="267555"/>
    <lineage>
        <taxon>Eukaryota</taxon>
        <taxon>Viridiplantae</taxon>
        <taxon>Streptophyta</taxon>
        <taxon>Embryophyta</taxon>
        <taxon>Tracheophyta</taxon>
        <taxon>Spermatophyta</taxon>
        <taxon>Magnoliopsida</taxon>
        <taxon>eudicotyledons</taxon>
        <taxon>Gunneridae</taxon>
        <taxon>Pentapetalae</taxon>
        <taxon>asterids</taxon>
        <taxon>lamiids</taxon>
        <taxon>Solanales</taxon>
        <taxon>Convolvulaceae</taxon>
        <taxon>Cuscuteae</taxon>
        <taxon>Cuscuta</taxon>
        <taxon>Cuscuta subgen. Grammica</taxon>
        <taxon>Cuscuta sect. Cleistogrammica</taxon>
    </lineage>
</organism>
<evidence type="ECO:0008006" key="4">
    <source>
        <dbReference type="Google" id="ProtNLM"/>
    </source>
</evidence>
<dbReference type="PANTHER" id="PTHR31286">
    <property type="entry name" value="GLYCINE-RICH CELL WALL STRUCTURAL PROTEIN 1.8-LIKE"/>
    <property type="match status" value="1"/>
</dbReference>
<name>A0A328DJ85_9ASTE</name>
<evidence type="ECO:0000313" key="3">
    <source>
        <dbReference type="Proteomes" id="UP000249390"/>
    </source>
</evidence>
<evidence type="ECO:0000256" key="1">
    <source>
        <dbReference type="SAM" id="MobiDB-lite"/>
    </source>
</evidence>
<dbReference type="PRINTS" id="PR01217">
    <property type="entry name" value="PRICHEXTENSN"/>
</dbReference>
<sequence length="179" mass="19797">MFNFHALSLICKPIGKLLGVDSVTLAKAKPHVARVCVEMDLIQPRLKEIFVGTSEVMGDEDCGFVQPVVYEKVPFYCDYCWRQGHSLARCKLKDFSPPPTPIKKPTPQNPIPPPKPTTAQPNPQPNPTLPKPNPKPNEIQPKAPKSYLPSFSKPLIYVPKAQIQIPSQKPTISASLPTP</sequence>
<accession>A0A328DJ85</accession>
<gene>
    <name evidence="2" type="ORF">DM860_016369</name>
</gene>
<dbReference type="PANTHER" id="PTHR31286:SF165">
    <property type="entry name" value="DUF4283 DOMAIN-CONTAINING PROTEIN"/>
    <property type="match status" value="1"/>
</dbReference>
<keyword evidence="3" id="KW-1185">Reference proteome</keyword>
<reference evidence="2 3" key="1">
    <citation type="submission" date="2018-06" db="EMBL/GenBank/DDBJ databases">
        <title>The Genome of Cuscuta australis (Dodder) Provides Insight into the Evolution of Plant Parasitism.</title>
        <authorList>
            <person name="Liu H."/>
        </authorList>
    </citation>
    <scope>NUCLEOTIDE SEQUENCE [LARGE SCALE GENOMIC DNA]</scope>
    <source>
        <strain evidence="3">cv. Yunnan</strain>
        <tissue evidence="2">Vines</tissue>
    </source>
</reference>
<feature type="compositionally biased region" description="Pro residues" evidence="1">
    <location>
        <begin position="96"/>
        <end position="135"/>
    </location>
</feature>
<evidence type="ECO:0000313" key="2">
    <source>
        <dbReference type="EMBL" id="RAL44123.1"/>
    </source>
</evidence>
<feature type="region of interest" description="Disordered" evidence="1">
    <location>
        <begin position="96"/>
        <end position="147"/>
    </location>
</feature>
<protein>
    <recommendedName>
        <fullName evidence="4">DUF4283 domain-containing protein</fullName>
    </recommendedName>
</protein>
<dbReference type="Proteomes" id="UP000249390">
    <property type="component" value="Unassembled WGS sequence"/>
</dbReference>